<organism evidence="9 10">
    <name type="scientific">Aspergillus felis</name>
    <dbReference type="NCBI Taxonomy" id="1287682"/>
    <lineage>
        <taxon>Eukaryota</taxon>
        <taxon>Fungi</taxon>
        <taxon>Dikarya</taxon>
        <taxon>Ascomycota</taxon>
        <taxon>Pezizomycotina</taxon>
        <taxon>Eurotiomycetes</taxon>
        <taxon>Eurotiomycetidae</taxon>
        <taxon>Eurotiales</taxon>
        <taxon>Aspergillaceae</taxon>
        <taxon>Aspergillus</taxon>
        <taxon>Aspergillus subgen. Fumigati</taxon>
    </lineage>
</organism>
<keyword evidence="4" id="KW-0863">Zinc-finger</keyword>
<name>A0A8H6PLB3_9EURO</name>
<evidence type="ECO:0000256" key="5">
    <source>
        <dbReference type="ARBA" id="ARBA00022833"/>
    </source>
</evidence>
<keyword evidence="5" id="KW-0862">Zinc</keyword>
<gene>
    <name evidence="9" type="ORF">CNMCM5623_009223</name>
</gene>
<dbReference type="GO" id="GO:0008270">
    <property type="term" value="F:zinc ion binding"/>
    <property type="evidence" value="ECO:0007669"/>
    <property type="project" value="UniProtKB-KW"/>
</dbReference>
<dbReference type="GO" id="GO:0006351">
    <property type="term" value="P:DNA-templated transcription"/>
    <property type="evidence" value="ECO:0007669"/>
    <property type="project" value="InterPro"/>
</dbReference>
<evidence type="ECO:0000256" key="1">
    <source>
        <dbReference type="ARBA" id="ARBA00004123"/>
    </source>
</evidence>
<accession>A0A8H6PLB3</accession>
<dbReference type="AlphaFoldDB" id="A0A8H6PLB3"/>
<evidence type="ECO:0000256" key="7">
    <source>
        <dbReference type="SAM" id="MobiDB-lite"/>
    </source>
</evidence>
<comment type="caution">
    <text evidence="9">The sequence shown here is derived from an EMBL/GenBank/DDBJ whole genome shotgun (WGS) entry which is preliminary data.</text>
</comment>
<dbReference type="OrthoDB" id="654211at2759"/>
<keyword evidence="3" id="KW-0677">Repeat</keyword>
<dbReference type="GO" id="GO:0000978">
    <property type="term" value="F:RNA polymerase II cis-regulatory region sequence-specific DNA binding"/>
    <property type="evidence" value="ECO:0007669"/>
    <property type="project" value="InterPro"/>
</dbReference>
<dbReference type="GO" id="GO:0000981">
    <property type="term" value="F:DNA-binding transcription factor activity, RNA polymerase II-specific"/>
    <property type="evidence" value="ECO:0007669"/>
    <property type="project" value="InterPro"/>
</dbReference>
<feature type="domain" description="Xylanolytic transcriptional activator regulatory" evidence="8">
    <location>
        <begin position="279"/>
        <end position="491"/>
    </location>
</feature>
<evidence type="ECO:0000256" key="2">
    <source>
        <dbReference type="ARBA" id="ARBA00022723"/>
    </source>
</evidence>
<keyword evidence="2" id="KW-0479">Metal-binding</keyword>
<dbReference type="Pfam" id="PF04082">
    <property type="entry name" value="Fungal_trans"/>
    <property type="match status" value="1"/>
</dbReference>
<dbReference type="CDD" id="cd12148">
    <property type="entry name" value="fungal_TF_MHR"/>
    <property type="match status" value="1"/>
</dbReference>
<reference evidence="9" key="1">
    <citation type="submission" date="2020-06" db="EMBL/GenBank/DDBJ databases">
        <title>Draft genome sequences of strains closely related to Aspergillus parafelis and Aspergillus hiratsukae.</title>
        <authorList>
            <person name="Dos Santos R.A.C."/>
            <person name="Rivero-Menendez O."/>
            <person name="Steenwyk J.L."/>
            <person name="Mead M.E."/>
            <person name="Goldman G.H."/>
            <person name="Alastruey-Izquierdo A."/>
            <person name="Rokas A."/>
        </authorList>
    </citation>
    <scope>NUCLEOTIDE SEQUENCE</scope>
    <source>
        <strain evidence="9">CNM-CM5623</strain>
    </source>
</reference>
<dbReference type="PANTHER" id="PTHR40626:SF3">
    <property type="entry name" value="TRANSCRIPTION FACTOR WITH C2H2 AND ZN(2)-CYS(6) DNA BINDING DOMAIN (EUROFUNG)-RELATED"/>
    <property type="match status" value="1"/>
</dbReference>
<dbReference type="InterPro" id="IPR007219">
    <property type="entry name" value="XnlR_reg_dom"/>
</dbReference>
<dbReference type="InterPro" id="IPR051059">
    <property type="entry name" value="VerF-like"/>
</dbReference>
<evidence type="ECO:0000313" key="10">
    <source>
        <dbReference type="Proteomes" id="UP000654922"/>
    </source>
</evidence>
<dbReference type="GO" id="GO:0000785">
    <property type="term" value="C:chromatin"/>
    <property type="evidence" value="ECO:0007669"/>
    <property type="project" value="TreeGrafter"/>
</dbReference>
<protein>
    <recommendedName>
        <fullName evidence="8">Xylanolytic transcriptional activator regulatory domain-containing protein</fullName>
    </recommendedName>
</protein>
<dbReference type="Proteomes" id="UP000654922">
    <property type="component" value="Unassembled WGS sequence"/>
</dbReference>
<evidence type="ECO:0000259" key="8">
    <source>
        <dbReference type="Pfam" id="PF04082"/>
    </source>
</evidence>
<dbReference type="PANTHER" id="PTHR40626">
    <property type="entry name" value="MIP31509P"/>
    <property type="match status" value="1"/>
</dbReference>
<sequence length="656" mass="74410">MASWILGNEKVSRLGMGQWSDFGQDERLSLCLTVRGNAHTAAPVSAAQSISGDTFGHMKISGPFPVHSVGDRLHESLDRDLLKRHERTCKAREESDDVLEAPANFQSDQLDQQSERERAVVSSCSTRNGDLPDLPSSMDFASLDFLFASPLASDSITVAERLEYLAYFTSANGMATFLDRETLKQRQELLRGAERHRHERIYEEAHCADLLPETIDPSLIDLSSSNGDILARKAHEITENLLRVITTKSGKTIIKLDWSPAVQESCSAFFSASNICRFLEYFWSLWYPSCPIVHRPSFDPETARTALLCVMLIIGACLSPHEEDNEAAKMWLDSVEEMIFGDESFTDKETSNTSTGLLHNNAELMKKRVECIQAAYLVCSLQKREGSVEAQGRIRRYRHATLVMLARDIGLESATHRNLQPESPSEPWWRQFVIEEELIRTLTYVFGIDAAMAIFHHTPPRMVVSELKMDMACPEACFQADTATECFYALREWEGTIFWSERLSVAGVVRRICQGELDGRSVLEFSKMGTLNLFTTVQALHSLTFYLQNSLVFESTLAPVQTGLENWRRIWNARQPEDKDIPDEPQSIWKKIGFVRYAPEFWHLARIIVARIIASPSDEQCPLPTDRRLARFDHTDMRDINGLIMEYRQLNLGVTP</sequence>
<dbReference type="GO" id="GO:0005634">
    <property type="term" value="C:nucleus"/>
    <property type="evidence" value="ECO:0007669"/>
    <property type="project" value="UniProtKB-SubCell"/>
</dbReference>
<proteinExistence type="predicted"/>
<evidence type="ECO:0000256" key="6">
    <source>
        <dbReference type="ARBA" id="ARBA00023242"/>
    </source>
</evidence>
<evidence type="ECO:0000256" key="3">
    <source>
        <dbReference type="ARBA" id="ARBA00022737"/>
    </source>
</evidence>
<evidence type="ECO:0000313" key="9">
    <source>
        <dbReference type="EMBL" id="KAF7156081.1"/>
    </source>
</evidence>
<feature type="region of interest" description="Disordered" evidence="7">
    <location>
        <begin position="93"/>
        <end position="114"/>
    </location>
</feature>
<keyword evidence="6" id="KW-0539">Nucleus</keyword>
<comment type="subcellular location">
    <subcellularLocation>
        <location evidence="1">Nucleus</location>
    </subcellularLocation>
</comment>
<dbReference type="EMBL" id="JACBAE010001399">
    <property type="protein sequence ID" value="KAF7156081.1"/>
    <property type="molecule type" value="Genomic_DNA"/>
</dbReference>
<evidence type="ECO:0000256" key="4">
    <source>
        <dbReference type="ARBA" id="ARBA00022771"/>
    </source>
</evidence>